<evidence type="ECO:0000256" key="2">
    <source>
        <dbReference type="SAM" id="Phobius"/>
    </source>
</evidence>
<evidence type="ECO:0000313" key="3">
    <source>
        <dbReference type="EMBL" id="GAA3955011.1"/>
    </source>
</evidence>
<gene>
    <name evidence="3" type="ORF">GCM10022231_11960</name>
</gene>
<dbReference type="Proteomes" id="UP001418444">
    <property type="component" value="Unassembled WGS sequence"/>
</dbReference>
<keyword evidence="2" id="KW-0812">Transmembrane</keyword>
<dbReference type="Pfam" id="PF11377">
    <property type="entry name" value="DUF3180"/>
    <property type="match status" value="1"/>
</dbReference>
<feature type="transmembrane region" description="Helical" evidence="2">
    <location>
        <begin position="60"/>
        <end position="80"/>
    </location>
</feature>
<reference evidence="4" key="1">
    <citation type="journal article" date="2019" name="Int. J. Syst. Evol. Microbiol.">
        <title>The Global Catalogue of Microorganisms (GCM) 10K type strain sequencing project: providing services to taxonomists for standard genome sequencing and annotation.</title>
        <authorList>
            <consortium name="The Broad Institute Genomics Platform"/>
            <consortium name="The Broad Institute Genome Sequencing Center for Infectious Disease"/>
            <person name="Wu L."/>
            <person name="Ma J."/>
        </authorList>
    </citation>
    <scope>NUCLEOTIDE SEQUENCE [LARGE SCALE GENOMIC DNA]</scope>
    <source>
        <strain evidence="4">JCM 16923</strain>
    </source>
</reference>
<sequence length="180" mass="18915">MTAEPRGERPPSPSGDDDHKLGPTRVRDMAAVALVAGVLLWVLARYYYGMFPSLPWPASLTLYLLAALEVLIGFLVRARVTGGHVGPAHGQLHPINVARSLALAKASAILGAIAFGGWIGLLIFLVSRRHVDVAAADMPAAVVGVIGGLLLVAAALWLEYCCRAPDDPTGDSPDTTPHPV</sequence>
<keyword evidence="2" id="KW-0472">Membrane</keyword>
<proteinExistence type="predicted"/>
<evidence type="ECO:0000256" key="1">
    <source>
        <dbReference type="SAM" id="MobiDB-lite"/>
    </source>
</evidence>
<feature type="region of interest" description="Disordered" evidence="1">
    <location>
        <begin position="1"/>
        <end position="22"/>
    </location>
</feature>
<keyword evidence="4" id="KW-1185">Reference proteome</keyword>
<accession>A0ABP7NX61</accession>
<dbReference type="RefSeq" id="WP_344781646.1">
    <property type="nucleotide sequence ID" value="NZ_BAAAZW010000003.1"/>
</dbReference>
<dbReference type="InterPro" id="IPR021517">
    <property type="entry name" value="DUF3180"/>
</dbReference>
<comment type="caution">
    <text evidence="3">The sequence shown here is derived from an EMBL/GenBank/DDBJ whole genome shotgun (WGS) entry which is preliminary data.</text>
</comment>
<dbReference type="EMBL" id="BAAAZW010000003">
    <property type="protein sequence ID" value="GAA3955011.1"/>
    <property type="molecule type" value="Genomic_DNA"/>
</dbReference>
<feature type="transmembrane region" description="Helical" evidence="2">
    <location>
        <begin position="138"/>
        <end position="158"/>
    </location>
</feature>
<feature type="transmembrane region" description="Helical" evidence="2">
    <location>
        <begin position="29"/>
        <end position="48"/>
    </location>
</feature>
<protein>
    <submittedName>
        <fullName evidence="3">DUF3180 domain-containing protein</fullName>
    </submittedName>
</protein>
<organism evidence="3 4">
    <name type="scientific">Gordonia caeni</name>
    <dbReference type="NCBI Taxonomy" id="1007097"/>
    <lineage>
        <taxon>Bacteria</taxon>
        <taxon>Bacillati</taxon>
        <taxon>Actinomycetota</taxon>
        <taxon>Actinomycetes</taxon>
        <taxon>Mycobacteriales</taxon>
        <taxon>Gordoniaceae</taxon>
        <taxon>Gordonia</taxon>
    </lineage>
</organism>
<evidence type="ECO:0000313" key="4">
    <source>
        <dbReference type="Proteomes" id="UP001418444"/>
    </source>
</evidence>
<name>A0ABP7NX61_9ACTN</name>
<feature type="transmembrane region" description="Helical" evidence="2">
    <location>
        <begin position="101"/>
        <end position="126"/>
    </location>
</feature>
<keyword evidence="2" id="KW-1133">Transmembrane helix</keyword>